<dbReference type="Ensembl" id="ENSONIT00000083977.1">
    <property type="protein sequence ID" value="ENSONIP00000036062.1"/>
    <property type="gene ID" value="ENSONIG00000010143.2"/>
</dbReference>
<reference evidence="6" key="2">
    <citation type="submission" date="2025-08" db="UniProtKB">
        <authorList>
            <consortium name="Ensembl"/>
        </authorList>
    </citation>
    <scope>IDENTIFICATION</scope>
</reference>
<dbReference type="Pfam" id="PF10254">
    <property type="entry name" value="Pacs-1"/>
    <property type="match status" value="2"/>
</dbReference>
<organism evidence="6 7">
    <name type="scientific">Oreochromis niloticus</name>
    <name type="common">Nile tilapia</name>
    <name type="synonym">Tilapia nilotica</name>
    <dbReference type="NCBI Taxonomy" id="8128"/>
    <lineage>
        <taxon>Eukaryota</taxon>
        <taxon>Metazoa</taxon>
        <taxon>Chordata</taxon>
        <taxon>Craniata</taxon>
        <taxon>Vertebrata</taxon>
        <taxon>Euteleostomi</taxon>
        <taxon>Actinopterygii</taxon>
        <taxon>Neopterygii</taxon>
        <taxon>Teleostei</taxon>
        <taxon>Neoteleostei</taxon>
        <taxon>Acanthomorphata</taxon>
        <taxon>Ovalentaria</taxon>
        <taxon>Cichlomorphae</taxon>
        <taxon>Cichliformes</taxon>
        <taxon>Cichlidae</taxon>
        <taxon>African cichlids</taxon>
        <taxon>Pseudocrenilabrinae</taxon>
        <taxon>Oreochromini</taxon>
        <taxon>Oreochromis</taxon>
    </lineage>
</organism>
<evidence type="ECO:0000259" key="5">
    <source>
        <dbReference type="Pfam" id="PF25332"/>
    </source>
</evidence>
<keyword evidence="7" id="KW-1185">Reference proteome</keyword>
<evidence type="ECO:0000313" key="7">
    <source>
        <dbReference type="Proteomes" id="UP000005207"/>
    </source>
</evidence>
<name>A0A669BL14_ORENI</name>
<reference evidence="7" key="1">
    <citation type="submission" date="2012-01" db="EMBL/GenBank/DDBJ databases">
        <title>The Genome Sequence of Oreochromis niloticus (Nile Tilapia).</title>
        <authorList>
            <consortium name="Broad Institute Genome Assembly Team"/>
            <consortium name="Broad Institute Sequencing Platform"/>
            <person name="Di Palma F."/>
            <person name="Johnson J."/>
            <person name="Lander E.S."/>
            <person name="Lindblad-Toh K."/>
        </authorList>
    </citation>
    <scope>NUCLEOTIDE SEQUENCE [LARGE SCALE GENOMIC DNA]</scope>
</reference>
<dbReference type="AlphaFoldDB" id="A0A669BL14"/>
<gene>
    <name evidence="6" type="primary">zmp:0000000755</name>
</gene>
<evidence type="ECO:0000256" key="3">
    <source>
        <dbReference type="SAM" id="MobiDB-lite"/>
    </source>
</evidence>
<feature type="domain" description="Phosphofurin acidic cluster sorting protein 1/2 C-terminal" evidence="4">
    <location>
        <begin position="384"/>
        <end position="600"/>
    </location>
</feature>
<dbReference type="InterPro" id="IPR019381">
    <property type="entry name" value="PACS1/2_C"/>
</dbReference>
<dbReference type="PANTHER" id="PTHR13280">
    <property type="entry name" value="PHOSPHOFURIN ACIDIC CLUSTER SORTING PROTEIN"/>
    <property type="match status" value="1"/>
</dbReference>
<evidence type="ECO:0000313" key="6">
    <source>
        <dbReference type="Ensembl" id="ENSONIP00000036062.1"/>
    </source>
</evidence>
<protein>
    <submittedName>
        <fullName evidence="6">Phosphofurin acidic cluster sorting protein 2</fullName>
    </submittedName>
</protein>
<evidence type="ECO:0000259" key="4">
    <source>
        <dbReference type="Pfam" id="PF10254"/>
    </source>
</evidence>
<dbReference type="PANTHER" id="PTHR13280:SF14">
    <property type="entry name" value="PHOSPHOFURIN ACIDIC CLUSTER SORTING PROTEIN 1"/>
    <property type="match status" value="1"/>
</dbReference>
<dbReference type="GO" id="GO:0044325">
    <property type="term" value="F:transmembrane transporter binding"/>
    <property type="evidence" value="ECO:0007669"/>
    <property type="project" value="TreeGrafter"/>
</dbReference>
<keyword evidence="2" id="KW-0597">Phosphoprotein</keyword>
<dbReference type="Pfam" id="PF25332">
    <property type="entry name" value="C2_PACS_N"/>
    <property type="match status" value="1"/>
</dbReference>
<reference evidence="6" key="3">
    <citation type="submission" date="2025-09" db="UniProtKB">
        <authorList>
            <consortium name="Ensembl"/>
        </authorList>
    </citation>
    <scope>IDENTIFICATION</scope>
</reference>
<accession>A0A669BL14</accession>
<feature type="region of interest" description="Disordered" evidence="3">
    <location>
        <begin position="207"/>
        <end position="254"/>
    </location>
</feature>
<sequence>MAAAVERGGVRAAFLNPSSGGGGGPAPTSLPTGALAGAVVLGSGSGSMPVPMNLFATWEIDRSSPSCVPRLCTLTLKKLVVLKELDKELNSLSIAVKIQGSKRLLRSNEYVLPPSGLMETDLELTFSLQYPHFLKRDANRLQIMLQRRKRYKNRTILGYKTLAVGVINMAEVMQHPTDGGQILGLHSNVKEAPVRVAEISVYSLSSQPIDHEDGSGQAGRKTKTSDRSPDMDNYSEDDDDSYSSEQEASDDAVHGQVRARECLDPDKCIVHTPRNKISHINKRSLHQMLYKKLRGFVMMSFSVLDSDPVDQTQEVEEDLDLLYDSLEVYNQSDSGPEMEDNESVLSTPKPKLKPFFEGMSHSSSQTEIGSIHSQKSQQREMKSVYDQLNQILISDERLPESIILINTTEWQGQYVAELLHEQGQPIVSTCSAADVQAAFNTIVTRIQRFCNCNAQTPPTMKVAVAGDQSYLSTILRFFVEQLANKTPDWLSYIRFLVIPIGSHPLAKHVASFDSRFNSIFMDTAWRELFCRTERPASGKTHSSGDNIDVAGRIIQYLAGANVSHQFPISEAMLTYKQKSPDEDSCQKFVPFIGVRNAFVYHANVSYVEMNKPQTNQSKALFVSLCSSPCSGSEVMGLQVDYWTWQGPEKKKEGEKRDIGLKNTLKSNFRSLQVSRLPCGGELTPPPSMAMTVVTKEKNKKVIFLSKKPKEKELDSKSQVIDGISRLICTAKHQHTMLRVTIDGVEWNDVKFFQLAAQWPTHVKHFPVGIFGYTKPV</sequence>
<comment type="similarity">
    <text evidence="1">Belongs to the PACS family.</text>
</comment>
<feature type="domain" description="Phosphofurin acidic cluster sorting protein 1/2 N-terminal C2" evidence="5">
    <location>
        <begin position="50"/>
        <end position="183"/>
    </location>
</feature>
<feature type="compositionally biased region" description="Acidic residues" evidence="3">
    <location>
        <begin position="233"/>
        <end position="250"/>
    </location>
</feature>
<dbReference type="Proteomes" id="UP000005207">
    <property type="component" value="Linkage group LG13"/>
</dbReference>
<dbReference type="InterPro" id="IPR057541">
    <property type="entry name" value="PACS1/2_N"/>
</dbReference>
<dbReference type="GeneTree" id="ENSGT00950000183209"/>
<feature type="domain" description="Phosphofurin acidic cluster sorting protein 1/2 C-terminal" evidence="4">
    <location>
        <begin position="613"/>
        <end position="772"/>
    </location>
</feature>
<evidence type="ECO:0000256" key="2">
    <source>
        <dbReference type="ARBA" id="ARBA00022553"/>
    </source>
</evidence>
<dbReference type="GO" id="GO:0072659">
    <property type="term" value="P:protein localization to plasma membrane"/>
    <property type="evidence" value="ECO:0007669"/>
    <property type="project" value="TreeGrafter"/>
</dbReference>
<evidence type="ECO:0000256" key="1">
    <source>
        <dbReference type="ARBA" id="ARBA00008590"/>
    </source>
</evidence>
<proteinExistence type="inferred from homology"/>